<evidence type="ECO:0000313" key="9">
    <source>
        <dbReference type="EMBL" id="KAG8487114.1"/>
    </source>
</evidence>
<dbReference type="PANTHER" id="PTHR43670:SF32">
    <property type="entry name" value="16.6 KDA HEAT SHOCK PROTEIN-LIKE"/>
    <property type="match status" value="1"/>
</dbReference>
<feature type="region of interest" description="Disordered" evidence="6">
    <location>
        <begin position="91"/>
        <end position="138"/>
    </location>
</feature>
<dbReference type="PANTHER" id="PTHR43670">
    <property type="entry name" value="HEAT SHOCK PROTEIN 26"/>
    <property type="match status" value="1"/>
</dbReference>
<dbReference type="GO" id="GO:0006952">
    <property type="term" value="P:defense response"/>
    <property type="evidence" value="ECO:0007669"/>
    <property type="project" value="UniProtKB-KW"/>
</dbReference>
<evidence type="ECO:0000256" key="6">
    <source>
        <dbReference type="SAM" id="MobiDB-lite"/>
    </source>
</evidence>
<sequence>MSHSYQDVEPEFQYHKGETHDIIEFQVKDFRKDQLRVHFSSKGVLTVSGERPHEGGKKIRFRKDINPPKDCEPNEIHAKLRSGVLFITIPKKDAPQPPQQDSLKQVQQQDNGKLKQGGSSSEEAKGAMATPNENAAMPKTESKSFISGLEMEKKTAIKVVANVAVVSLVFVVLFYVYKIYAPVASKETSYEDFEPLCKWRRDQNCDKLEVHLQGFKRQQLKVQIHSSGILEISGERLMEEGKSKRIISRFRKEFPVSEDYQRTQIHAKFYNGILHLVMPKQIPTISAAGDENNDGKASSSGTSCLTCLMKNKNMALEIMILAISLAIVGAYVKKYCQCSLQ</sequence>
<dbReference type="CDD" id="cd00298">
    <property type="entry name" value="ACD_sHsps_p23-like"/>
    <property type="match status" value="1"/>
</dbReference>
<dbReference type="GO" id="GO:0034605">
    <property type="term" value="P:cellular response to heat"/>
    <property type="evidence" value="ECO:0007669"/>
    <property type="project" value="TreeGrafter"/>
</dbReference>
<feature type="compositionally biased region" description="Basic and acidic residues" evidence="6">
    <location>
        <begin position="50"/>
        <end position="73"/>
    </location>
</feature>
<evidence type="ECO:0000256" key="7">
    <source>
        <dbReference type="SAM" id="Phobius"/>
    </source>
</evidence>
<dbReference type="InterPro" id="IPR002068">
    <property type="entry name" value="A-crystallin/Hsp20_dom"/>
</dbReference>
<dbReference type="AlphaFoldDB" id="A0A8J5ZFH3"/>
<proteinExistence type="inferred from homology"/>
<dbReference type="OrthoDB" id="1431247at2759"/>
<dbReference type="Proteomes" id="UP000701853">
    <property type="component" value="Chromosome 8"/>
</dbReference>
<keyword evidence="3" id="KW-0611">Plant defense</keyword>
<dbReference type="EMBL" id="JAHUZN010000008">
    <property type="protein sequence ID" value="KAG8487114.1"/>
    <property type="molecule type" value="Genomic_DNA"/>
</dbReference>
<evidence type="ECO:0000259" key="8">
    <source>
        <dbReference type="PROSITE" id="PS01031"/>
    </source>
</evidence>
<feature type="transmembrane region" description="Helical" evidence="7">
    <location>
        <begin position="159"/>
        <end position="177"/>
    </location>
</feature>
<comment type="similarity">
    <text evidence="4 5">Belongs to the small heat shock protein (HSP20) family.</text>
</comment>
<name>A0A8J5ZFH3_9ROSI</name>
<dbReference type="PROSITE" id="PS01031">
    <property type="entry name" value="SHSP"/>
    <property type="match status" value="2"/>
</dbReference>
<dbReference type="InterPro" id="IPR008978">
    <property type="entry name" value="HSP20-like_chaperone"/>
</dbReference>
<dbReference type="GO" id="GO:0005886">
    <property type="term" value="C:plasma membrane"/>
    <property type="evidence" value="ECO:0007669"/>
    <property type="project" value="UniProtKB-SubCell"/>
</dbReference>
<keyword evidence="2" id="KW-1003">Cell membrane</keyword>
<evidence type="ECO:0000256" key="2">
    <source>
        <dbReference type="ARBA" id="ARBA00022475"/>
    </source>
</evidence>
<gene>
    <name evidence="9" type="ORF">CXB51_020631</name>
</gene>
<dbReference type="Gene3D" id="2.60.40.790">
    <property type="match status" value="2"/>
</dbReference>
<feature type="domain" description="SHSP" evidence="8">
    <location>
        <begin position="187"/>
        <end position="298"/>
    </location>
</feature>
<comment type="subcellular location">
    <subcellularLocation>
        <location evidence="1">Cell membrane</location>
        <topology evidence="1">Single-pass membrane protein</topology>
    </subcellularLocation>
</comment>
<feature type="region of interest" description="Disordered" evidence="6">
    <location>
        <begin position="47"/>
        <end position="73"/>
    </location>
</feature>
<dbReference type="SUPFAM" id="SSF49764">
    <property type="entry name" value="HSP20-like chaperones"/>
    <property type="match status" value="2"/>
</dbReference>
<keyword evidence="7" id="KW-0472">Membrane</keyword>
<feature type="domain" description="SHSP" evidence="8">
    <location>
        <begin position="3"/>
        <end position="109"/>
    </location>
</feature>
<evidence type="ECO:0000313" key="10">
    <source>
        <dbReference type="Proteomes" id="UP000701853"/>
    </source>
</evidence>
<dbReference type="Pfam" id="PF00011">
    <property type="entry name" value="HSP20"/>
    <property type="match status" value="2"/>
</dbReference>
<evidence type="ECO:0000256" key="1">
    <source>
        <dbReference type="ARBA" id="ARBA00004162"/>
    </source>
</evidence>
<organism evidence="9 10">
    <name type="scientific">Gossypium anomalum</name>
    <dbReference type="NCBI Taxonomy" id="47600"/>
    <lineage>
        <taxon>Eukaryota</taxon>
        <taxon>Viridiplantae</taxon>
        <taxon>Streptophyta</taxon>
        <taxon>Embryophyta</taxon>
        <taxon>Tracheophyta</taxon>
        <taxon>Spermatophyta</taxon>
        <taxon>Magnoliopsida</taxon>
        <taxon>eudicotyledons</taxon>
        <taxon>Gunneridae</taxon>
        <taxon>Pentapetalae</taxon>
        <taxon>rosids</taxon>
        <taxon>malvids</taxon>
        <taxon>Malvales</taxon>
        <taxon>Malvaceae</taxon>
        <taxon>Malvoideae</taxon>
        <taxon>Gossypium</taxon>
    </lineage>
</organism>
<protein>
    <recommendedName>
        <fullName evidence="8">SHSP domain-containing protein</fullName>
    </recommendedName>
</protein>
<comment type="caution">
    <text evidence="9">The sequence shown here is derived from an EMBL/GenBank/DDBJ whole genome shotgun (WGS) entry which is preliminary data.</text>
</comment>
<keyword evidence="10" id="KW-1185">Reference proteome</keyword>
<evidence type="ECO:0000256" key="3">
    <source>
        <dbReference type="ARBA" id="ARBA00022821"/>
    </source>
</evidence>
<feature type="compositionally biased region" description="Low complexity" evidence="6">
    <location>
        <begin position="99"/>
        <end position="110"/>
    </location>
</feature>
<evidence type="ECO:0000256" key="4">
    <source>
        <dbReference type="PROSITE-ProRule" id="PRU00285"/>
    </source>
</evidence>
<dbReference type="CDD" id="cd06464">
    <property type="entry name" value="ACD_sHsps-like"/>
    <property type="match status" value="1"/>
</dbReference>
<reference evidence="9 10" key="1">
    <citation type="journal article" date="2021" name="bioRxiv">
        <title>The Gossypium anomalum genome as a resource for cotton improvement and evolutionary analysis of hybrid incompatibility.</title>
        <authorList>
            <person name="Grover C.E."/>
            <person name="Yuan D."/>
            <person name="Arick M.A."/>
            <person name="Miller E.R."/>
            <person name="Hu G."/>
            <person name="Peterson D.G."/>
            <person name="Wendel J.F."/>
            <person name="Udall J.A."/>
        </authorList>
    </citation>
    <scope>NUCLEOTIDE SEQUENCE [LARGE SCALE GENOMIC DNA]</scope>
    <source>
        <strain evidence="9">JFW-Udall</strain>
        <tissue evidence="9">Leaf</tissue>
    </source>
</reference>
<accession>A0A8J5ZFH3</accession>
<feature type="transmembrane region" description="Helical" evidence="7">
    <location>
        <begin position="314"/>
        <end position="332"/>
    </location>
</feature>
<keyword evidence="7" id="KW-0812">Transmembrane</keyword>
<keyword evidence="7" id="KW-1133">Transmembrane helix</keyword>
<evidence type="ECO:0000256" key="5">
    <source>
        <dbReference type="RuleBase" id="RU003616"/>
    </source>
</evidence>